<keyword evidence="4" id="KW-1003">Cell membrane</keyword>
<keyword evidence="15" id="KW-1185">Reference proteome</keyword>
<evidence type="ECO:0000256" key="2">
    <source>
        <dbReference type="ARBA" id="ARBA00004651"/>
    </source>
</evidence>
<name>A0ABS2Y6U4_POLSP</name>
<evidence type="ECO:0000256" key="4">
    <source>
        <dbReference type="ARBA" id="ARBA00022475"/>
    </source>
</evidence>
<reference evidence="14" key="1">
    <citation type="journal article" date="2021" name="Cell">
        <title>Tracing the genetic footprints of vertebrate landing in non-teleost ray-finned fishes.</title>
        <authorList>
            <person name="Bi X."/>
            <person name="Wang K."/>
            <person name="Yang L."/>
            <person name="Pan H."/>
            <person name="Jiang H."/>
            <person name="Wei Q."/>
            <person name="Fang M."/>
            <person name="Yu H."/>
            <person name="Zhu C."/>
            <person name="Cai Y."/>
            <person name="He Y."/>
            <person name="Gan X."/>
            <person name="Zeng H."/>
            <person name="Yu D."/>
            <person name="Zhu Y."/>
            <person name="Jiang H."/>
            <person name="Qiu Q."/>
            <person name="Yang H."/>
            <person name="Zhang Y.E."/>
            <person name="Wang W."/>
            <person name="Zhu M."/>
            <person name="He S."/>
            <person name="Zhang G."/>
        </authorList>
    </citation>
    <scope>NUCLEOTIDE SEQUENCE</scope>
    <source>
        <strain evidence="14">Pddl_001</strain>
    </source>
</reference>
<keyword evidence="6 13" id="KW-1133">Transmembrane helix</keyword>
<evidence type="ECO:0000256" key="13">
    <source>
        <dbReference type="SAM" id="Phobius"/>
    </source>
</evidence>
<feature type="transmembrane region" description="Helical" evidence="13">
    <location>
        <begin position="12"/>
        <end position="34"/>
    </location>
</feature>
<organism evidence="14 15">
    <name type="scientific">Polyodon spathula</name>
    <name type="common">North American paddlefish</name>
    <name type="synonym">Squalus spathula</name>
    <dbReference type="NCBI Taxonomy" id="7913"/>
    <lineage>
        <taxon>Eukaryota</taxon>
        <taxon>Metazoa</taxon>
        <taxon>Chordata</taxon>
        <taxon>Craniata</taxon>
        <taxon>Vertebrata</taxon>
        <taxon>Euteleostomi</taxon>
        <taxon>Actinopterygii</taxon>
        <taxon>Chondrostei</taxon>
        <taxon>Acipenseriformes</taxon>
        <taxon>Polyodontidae</taxon>
        <taxon>Polyodon</taxon>
    </lineage>
</organism>
<evidence type="ECO:0000256" key="5">
    <source>
        <dbReference type="ARBA" id="ARBA00022692"/>
    </source>
</evidence>
<dbReference type="Proteomes" id="UP001166093">
    <property type="component" value="Unassembled WGS sequence"/>
</dbReference>
<comment type="similarity">
    <text evidence="3">Belongs to the CD36 family.</text>
</comment>
<sequence>MAISRTKLAAGLGVAGLLTAVIGTVLVFVGPLIVDEQIVKNVQINPNSGLPYTMWKDLPVPFFMSVYFFEVLNSNEILQGEKPLVRQKGPYVYREFRQKDNITFHDNNTVSYREYRQYHFFRNMSIGDETDKVVIPNMLVLGVAVMMEDLPYAMKLVLSTAFKTFKEEPFLSLSVGELMWGYNDPLVDFLNKHFPGMLPFKGKFGLFADFNNSNTGLFTVHTGVDNISKVHMVDSWNGLKKVNYWNSEQCNKINGTAGQMWPPFMTPETTLPFYSPDVCRSMELVYERPGEILGIPTYRFVAPKTMFANGSVYPPNEGFCPCRESGIQNVSSCRFNSPVFISHPHFYNADPVLLQTVDGLNPNEEEHGLFIDIHPKTGIPMNCSIRLQLSLYIKKVSGISETGKISPVVMPMIWFAERGYIDGPVLDTFYNNLVLLPSIMDCVQYVFIALGGLMLTAAVFLGIRNKVRQASVCCSVLQSRPLGPHGPGSAKNEMCEFSPNCLQSLLYPCQCQPRRCPIEIKGYFVKVYIW</sequence>
<dbReference type="InterPro" id="IPR002159">
    <property type="entry name" value="CD36_fam"/>
</dbReference>
<comment type="subcellular location">
    <subcellularLocation>
        <location evidence="2">Cell membrane</location>
        <topology evidence="2">Multi-pass membrane protein</topology>
    </subcellularLocation>
    <subcellularLocation>
        <location evidence="1">Membrane</location>
        <location evidence="1">Caveola</location>
        <topology evidence="1">Multi-pass membrane protein</topology>
    </subcellularLocation>
</comment>
<keyword evidence="8" id="KW-1015">Disulfide bond</keyword>
<evidence type="ECO:0000256" key="7">
    <source>
        <dbReference type="ARBA" id="ARBA00023136"/>
    </source>
</evidence>
<dbReference type="PRINTS" id="PR01609">
    <property type="entry name" value="CD36FAMILY"/>
</dbReference>
<evidence type="ECO:0000256" key="9">
    <source>
        <dbReference type="ARBA" id="ARBA00023170"/>
    </source>
</evidence>
<evidence type="ECO:0000256" key="8">
    <source>
        <dbReference type="ARBA" id="ARBA00023157"/>
    </source>
</evidence>
<comment type="caution">
    <text evidence="14">The sequence shown here is derived from an EMBL/GenBank/DDBJ whole genome shotgun (WGS) entry which is preliminary data.</text>
</comment>
<gene>
    <name evidence="14" type="primary">Scarb1</name>
    <name evidence="14" type="ORF">GTO93_0014324</name>
</gene>
<feature type="non-terminal residue" evidence="14">
    <location>
        <position position="1"/>
    </location>
</feature>
<dbReference type="PRINTS" id="PR01610">
    <property type="entry name" value="CD36ANTIGEN"/>
</dbReference>
<evidence type="ECO:0000256" key="12">
    <source>
        <dbReference type="ARBA" id="ARBA00042244"/>
    </source>
</evidence>
<evidence type="ECO:0000313" key="14">
    <source>
        <dbReference type="EMBL" id="MBN3282235.1"/>
    </source>
</evidence>
<keyword evidence="9" id="KW-0675">Receptor</keyword>
<dbReference type="PANTHER" id="PTHR11923">
    <property type="entry name" value="SCAVENGER RECEPTOR CLASS B TYPE-1 SR-B1"/>
    <property type="match status" value="1"/>
</dbReference>
<evidence type="ECO:0000256" key="10">
    <source>
        <dbReference type="ARBA" id="ARBA00023180"/>
    </source>
</evidence>
<dbReference type="InterPro" id="IPR005428">
    <property type="entry name" value="CD36/SCARB1/SNMP1"/>
</dbReference>
<protein>
    <recommendedName>
        <fullName evidence="11">Scavenger receptor class B member 1</fullName>
    </recommendedName>
    <alternativeName>
        <fullName evidence="12">SR-BI</fullName>
    </alternativeName>
</protein>
<evidence type="ECO:0000256" key="11">
    <source>
        <dbReference type="ARBA" id="ARBA00040821"/>
    </source>
</evidence>
<evidence type="ECO:0000256" key="3">
    <source>
        <dbReference type="ARBA" id="ARBA00010532"/>
    </source>
</evidence>
<evidence type="ECO:0000313" key="15">
    <source>
        <dbReference type="Proteomes" id="UP001166093"/>
    </source>
</evidence>
<feature type="non-terminal residue" evidence="14">
    <location>
        <position position="530"/>
    </location>
</feature>
<keyword evidence="10" id="KW-0325">Glycoprotein</keyword>
<evidence type="ECO:0000256" key="1">
    <source>
        <dbReference type="ARBA" id="ARBA00004189"/>
    </source>
</evidence>
<dbReference type="EMBL" id="JAAWVQ010115900">
    <property type="protein sequence ID" value="MBN3282235.1"/>
    <property type="molecule type" value="Genomic_DNA"/>
</dbReference>
<accession>A0ABS2Y6U4</accession>
<evidence type="ECO:0000256" key="6">
    <source>
        <dbReference type="ARBA" id="ARBA00022989"/>
    </source>
</evidence>
<feature type="transmembrane region" description="Helical" evidence="13">
    <location>
        <begin position="445"/>
        <end position="463"/>
    </location>
</feature>
<dbReference type="Pfam" id="PF01130">
    <property type="entry name" value="CD36"/>
    <property type="match status" value="1"/>
</dbReference>
<keyword evidence="7 13" id="KW-0472">Membrane</keyword>
<keyword evidence="5 13" id="KW-0812">Transmembrane</keyword>
<dbReference type="PANTHER" id="PTHR11923:SF110">
    <property type="entry name" value="SCAVENGER RECEPTOR CLASS B MEMBER 1"/>
    <property type="match status" value="1"/>
</dbReference>
<proteinExistence type="inferred from homology"/>